<dbReference type="SUPFAM" id="SSF53474">
    <property type="entry name" value="alpha/beta-Hydrolases"/>
    <property type="match status" value="1"/>
</dbReference>
<protein>
    <submittedName>
        <fullName evidence="4">Thioesterase</fullName>
    </submittedName>
</protein>
<dbReference type="Pfam" id="PF00975">
    <property type="entry name" value="Thioesterase"/>
    <property type="match status" value="1"/>
</dbReference>
<gene>
    <name evidence="4" type="ORF">DVA86_14740</name>
</gene>
<dbReference type="Proteomes" id="UP000254425">
    <property type="component" value="Chromosome"/>
</dbReference>
<evidence type="ECO:0000259" key="3">
    <source>
        <dbReference type="SMART" id="SM00824"/>
    </source>
</evidence>
<dbReference type="RefSeq" id="WP_208878751.1">
    <property type="nucleotide sequence ID" value="NZ_CP031320.1"/>
</dbReference>
<dbReference type="GO" id="GO:0016787">
    <property type="term" value="F:hydrolase activity"/>
    <property type="evidence" value="ECO:0007669"/>
    <property type="project" value="UniProtKB-KW"/>
</dbReference>
<dbReference type="EMBL" id="CP031320">
    <property type="protein sequence ID" value="AXK33725.1"/>
    <property type="molecule type" value="Genomic_DNA"/>
</dbReference>
<keyword evidence="2" id="KW-0378">Hydrolase</keyword>
<evidence type="ECO:0000313" key="5">
    <source>
        <dbReference type="Proteomes" id="UP000254425"/>
    </source>
</evidence>
<dbReference type="InterPro" id="IPR012223">
    <property type="entry name" value="TEII"/>
</dbReference>
<accession>A0A345XQ09</accession>
<proteinExistence type="inferred from homology"/>
<dbReference type="InterPro" id="IPR029058">
    <property type="entry name" value="AB_hydrolase_fold"/>
</dbReference>
<dbReference type="SMART" id="SM00824">
    <property type="entry name" value="PKS_TE"/>
    <property type="match status" value="1"/>
</dbReference>
<name>A0A345XQ09_9ACTN</name>
<dbReference type="Gene3D" id="3.40.50.1820">
    <property type="entry name" value="alpha/beta hydrolase"/>
    <property type="match status" value="1"/>
</dbReference>
<evidence type="ECO:0000256" key="2">
    <source>
        <dbReference type="ARBA" id="ARBA00022801"/>
    </source>
</evidence>
<evidence type="ECO:0000256" key="1">
    <source>
        <dbReference type="ARBA" id="ARBA00007169"/>
    </source>
</evidence>
<dbReference type="PANTHER" id="PTHR11487">
    <property type="entry name" value="THIOESTERASE"/>
    <property type="match status" value="1"/>
</dbReference>
<evidence type="ECO:0000313" key="4">
    <source>
        <dbReference type="EMBL" id="AXK33725.1"/>
    </source>
</evidence>
<dbReference type="AlphaFoldDB" id="A0A345XQ09"/>
<comment type="similarity">
    <text evidence="1">Belongs to the thioesterase family.</text>
</comment>
<dbReference type="KEGG" id="sarm:DVA86_14740"/>
<feature type="domain" description="Thioesterase TesA-like" evidence="3">
    <location>
        <begin position="26"/>
        <end position="247"/>
    </location>
</feature>
<dbReference type="PANTHER" id="PTHR11487:SF0">
    <property type="entry name" value="S-ACYL FATTY ACID SYNTHASE THIOESTERASE, MEDIUM CHAIN"/>
    <property type="match status" value="1"/>
</dbReference>
<dbReference type="InterPro" id="IPR020802">
    <property type="entry name" value="TesA-like"/>
</dbReference>
<organism evidence="4 5">
    <name type="scientific">Streptomyces armeniacus</name>
    <dbReference type="NCBI Taxonomy" id="83291"/>
    <lineage>
        <taxon>Bacteria</taxon>
        <taxon>Bacillati</taxon>
        <taxon>Actinomycetota</taxon>
        <taxon>Actinomycetes</taxon>
        <taxon>Kitasatosporales</taxon>
        <taxon>Streptomycetaceae</taxon>
        <taxon>Streptomyces</taxon>
    </lineage>
</organism>
<dbReference type="GO" id="GO:0008610">
    <property type="term" value="P:lipid biosynthetic process"/>
    <property type="evidence" value="ECO:0007669"/>
    <property type="project" value="TreeGrafter"/>
</dbReference>
<sequence>MTAASADDGLWCRRFHPAPEASQRLICFPHAGGSASFYFPVSAALKPEVDVLAVQYPGRQDRRQEPGIDSVDVLADRVAEALSGWMDRPVTFFGHSMGAVVAFEVAHRLERDGKQPVRIFASGRRAPSRHRDEQVHKRDDDGLVAELRELAGTDAQVLGDEELLRMILPAIRSDYTAVETYESGAGKTVRAPISVLVGDDDPKTTLDEAADWKKHTSGGSDLQVFPGGHFFLSERAAEVMAVLRGHFAASRADGA</sequence>
<keyword evidence="5" id="KW-1185">Reference proteome</keyword>
<reference evidence="4 5" key="1">
    <citation type="submission" date="2018-07" db="EMBL/GenBank/DDBJ databases">
        <title>Draft genome of the type strain Streptomyces armeniacus ATCC 15676.</title>
        <authorList>
            <person name="Labana P."/>
            <person name="Gosse J.T."/>
            <person name="Boddy C.N."/>
        </authorList>
    </citation>
    <scope>NUCLEOTIDE SEQUENCE [LARGE SCALE GENOMIC DNA]</scope>
    <source>
        <strain evidence="4 5">ATCC 15676</strain>
    </source>
</reference>
<dbReference type="InterPro" id="IPR001031">
    <property type="entry name" value="Thioesterase"/>
</dbReference>